<keyword evidence="3" id="KW-1185">Reference proteome</keyword>
<sequence length="156" mass="18167">MDKETASIVSIVYAQSEILQKEVFLFERIDTAGQKSLKHLSAIWFLRPTEENIQALVRELHESKYGNYFISEVDEFECVRVVQEYYADYLAINPHLYSLNISNTYQQNYKWNDNLLRRAVQGLVSVLLSSTLKRQVDFTASNPNDINQTIVLIIDR</sequence>
<dbReference type="GO" id="GO:0016192">
    <property type="term" value="P:vesicle-mediated transport"/>
    <property type="evidence" value="ECO:0007669"/>
    <property type="project" value="InterPro"/>
</dbReference>
<reference evidence="2" key="1">
    <citation type="submission" date="2021-02" db="EMBL/GenBank/DDBJ databases">
        <authorList>
            <person name="Nowell W R."/>
        </authorList>
    </citation>
    <scope>NUCLEOTIDE SEQUENCE</scope>
</reference>
<dbReference type="InterPro" id="IPR043154">
    <property type="entry name" value="Sec-1-like_dom1"/>
</dbReference>
<dbReference type="InterPro" id="IPR036045">
    <property type="entry name" value="Sec1-like_sf"/>
</dbReference>
<dbReference type="Pfam" id="PF00995">
    <property type="entry name" value="Sec1"/>
    <property type="match status" value="1"/>
</dbReference>
<dbReference type="AlphaFoldDB" id="A0A816EH83"/>
<dbReference type="SUPFAM" id="SSF56815">
    <property type="entry name" value="Sec1/munc18-like (SM) proteins"/>
    <property type="match status" value="1"/>
</dbReference>
<evidence type="ECO:0000313" key="2">
    <source>
        <dbReference type="EMBL" id="CAF1645957.1"/>
    </source>
</evidence>
<dbReference type="InterPro" id="IPR001619">
    <property type="entry name" value="Sec1-like"/>
</dbReference>
<dbReference type="EMBL" id="CAJNOL010009828">
    <property type="protein sequence ID" value="CAF1645957.1"/>
    <property type="molecule type" value="Genomic_DNA"/>
</dbReference>
<dbReference type="Gene3D" id="3.40.50.2060">
    <property type="match status" value="1"/>
</dbReference>
<name>A0A816EH83_9BILA</name>
<gene>
    <name evidence="2" type="ORF">JXQ802_LOCUS53883</name>
</gene>
<proteinExistence type="inferred from homology"/>
<comment type="caution">
    <text evidence="2">The sequence shown here is derived from an EMBL/GenBank/DDBJ whole genome shotgun (WGS) entry which is preliminary data.</text>
</comment>
<comment type="similarity">
    <text evidence="1">Belongs to the STXBP/unc-18/SEC1 family.</text>
</comment>
<evidence type="ECO:0000256" key="1">
    <source>
        <dbReference type="ARBA" id="ARBA00009884"/>
    </source>
</evidence>
<dbReference type="Proteomes" id="UP000663870">
    <property type="component" value="Unassembled WGS sequence"/>
</dbReference>
<organism evidence="2 3">
    <name type="scientific">Rotaria sordida</name>
    <dbReference type="NCBI Taxonomy" id="392033"/>
    <lineage>
        <taxon>Eukaryota</taxon>
        <taxon>Metazoa</taxon>
        <taxon>Spiralia</taxon>
        <taxon>Gnathifera</taxon>
        <taxon>Rotifera</taxon>
        <taxon>Eurotatoria</taxon>
        <taxon>Bdelloidea</taxon>
        <taxon>Philodinida</taxon>
        <taxon>Philodinidae</taxon>
        <taxon>Rotaria</taxon>
    </lineage>
</organism>
<evidence type="ECO:0000313" key="3">
    <source>
        <dbReference type="Proteomes" id="UP000663870"/>
    </source>
</evidence>
<accession>A0A816EH83</accession>
<dbReference type="PANTHER" id="PTHR11679">
    <property type="entry name" value="VESICLE PROTEIN SORTING-ASSOCIATED"/>
    <property type="match status" value="1"/>
</dbReference>
<protein>
    <submittedName>
        <fullName evidence="2">Uncharacterized protein</fullName>
    </submittedName>
</protein>